<feature type="transmembrane region" description="Helical" evidence="5">
    <location>
        <begin position="169"/>
        <end position="196"/>
    </location>
</feature>
<dbReference type="InterPro" id="IPR022343">
    <property type="entry name" value="GCR1-cAMP_receptor"/>
</dbReference>
<feature type="domain" description="G-protein coupled receptors family 2 profile 2" evidence="6">
    <location>
        <begin position="6"/>
        <end position="273"/>
    </location>
</feature>
<dbReference type="GO" id="GO:0004930">
    <property type="term" value="F:G protein-coupled receptor activity"/>
    <property type="evidence" value="ECO:0007669"/>
    <property type="project" value="TreeGrafter"/>
</dbReference>
<feature type="transmembrane region" description="Helical" evidence="5">
    <location>
        <begin position="217"/>
        <end position="237"/>
    </location>
</feature>
<keyword evidence="4 5" id="KW-0472">Membrane</keyword>
<dbReference type="Gene3D" id="1.20.1070.10">
    <property type="entry name" value="Rhodopsin 7-helix transmembrane proteins"/>
    <property type="match status" value="1"/>
</dbReference>
<gene>
    <name evidence="7" type="ORF">H257_08494</name>
</gene>
<dbReference type="EMBL" id="KI913132">
    <property type="protein sequence ID" value="ETV77567.1"/>
    <property type="molecule type" value="Genomic_DNA"/>
</dbReference>
<dbReference type="RefSeq" id="XP_009832677.1">
    <property type="nucleotide sequence ID" value="XM_009834375.1"/>
</dbReference>
<feature type="transmembrane region" description="Helical" evidence="5">
    <location>
        <begin position="43"/>
        <end position="67"/>
    </location>
</feature>
<dbReference type="VEuPathDB" id="FungiDB:H257_08494"/>
<dbReference type="PROSITE" id="PS50261">
    <property type="entry name" value="G_PROTEIN_RECEP_F2_4"/>
    <property type="match status" value="1"/>
</dbReference>
<evidence type="ECO:0000259" key="6">
    <source>
        <dbReference type="PROSITE" id="PS50261"/>
    </source>
</evidence>
<dbReference type="AlphaFoldDB" id="W4GD14"/>
<dbReference type="SUPFAM" id="SSF81321">
    <property type="entry name" value="Family A G protein-coupled receptor-like"/>
    <property type="match status" value="1"/>
</dbReference>
<dbReference type="PRINTS" id="PR02001">
    <property type="entry name" value="GCR1CAMPR"/>
</dbReference>
<evidence type="ECO:0000256" key="1">
    <source>
        <dbReference type="ARBA" id="ARBA00004141"/>
    </source>
</evidence>
<evidence type="ECO:0000256" key="2">
    <source>
        <dbReference type="ARBA" id="ARBA00022692"/>
    </source>
</evidence>
<sequence length="315" mass="35435">MPLLTPEILIAVSGSLSVCACLGMVVCFFFFEESRRCGRRLLFCLHLTDLVGSLAWLLTLLPCIAAPSLHSATPLLCFLQGYALLFCSLSSYVWTSCFAFHLYQIMWKQNKTPEMYEVRYLLLAWGLPSLIVMAFGVQHACGFVLVGFGGLPWCWIRSWSRGQWSADGFILQMVFFYTPLACAALFNLTMFVFLASKLGSASAVMSTTMEDKVRRRMMAYIGVFLLTSVWGALGRTFQVISPGHELSPVFLTLTALFSPLQGLLNCIVYGFNSTLRSRLWSSARHRLKRTDQTVPPIVGDQRRPLLIRNQVKAHR</sequence>
<evidence type="ECO:0000256" key="4">
    <source>
        <dbReference type="ARBA" id="ARBA00023136"/>
    </source>
</evidence>
<dbReference type="OrthoDB" id="100006at2759"/>
<name>W4GD14_APHAT</name>
<dbReference type="PANTHER" id="PTHR23112">
    <property type="entry name" value="G PROTEIN-COUPLED RECEPTOR 157-RELATED"/>
    <property type="match status" value="1"/>
</dbReference>
<dbReference type="GO" id="GO:0005886">
    <property type="term" value="C:plasma membrane"/>
    <property type="evidence" value="ECO:0007669"/>
    <property type="project" value="TreeGrafter"/>
</dbReference>
<dbReference type="GO" id="GO:0007166">
    <property type="term" value="P:cell surface receptor signaling pathway"/>
    <property type="evidence" value="ECO:0007669"/>
    <property type="project" value="InterPro"/>
</dbReference>
<dbReference type="GeneID" id="20810490"/>
<dbReference type="STRING" id="112090.W4GD14"/>
<feature type="transmembrane region" description="Helical" evidence="5">
    <location>
        <begin position="6"/>
        <end position="31"/>
    </location>
</feature>
<organism evidence="7">
    <name type="scientific">Aphanomyces astaci</name>
    <name type="common">Crayfish plague agent</name>
    <dbReference type="NCBI Taxonomy" id="112090"/>
    <lineage>
        <taxon>Eukaryota</taxon>
        <taxon>Sar</taxon>
        <taxon>Stramenopiles</taxon>
        <taxon>Oomycota</taxon>
        <taxon>Saprolegniomycetes</taxon>
        <taxon>Saprolegniales</taxon>
        <taxon>Verrucalvaceae</taxon>
        <taxon>Aphanomyces</taxon>
    </lineage>
</organism>
<protein>
    <recommendedName>
        <fullName evidence="6">G-protein coupled receptors family 2 profile 2 domain-containing protein</fullName>
    </recommendedName>
</protein>
<dbReference type="Pfam" id="PF05462">
    <property type="entry name" value="Dicty_CAR"/>
    <property type="match status" value="1"/>
</dbReference>
<feature type="transmembrane region" description="Helical" evidence="5">
    <location>
        <begin position="79"/>
        <end position="100"/>
    </location>
</feature>
<evidence type="ECO:0000313" key="7">
    <source>
        <dbReference type="EMBL" id="ETV77567.1"/>
    </source>
</evidence>
<comment type="subcellular location">
    <subcellularLocation>
        <location evidence="1">Membrane</location>
        <topology evidence="1">Multi-pass membrane protein</topology>
    </subcellularLocation>
</comment>
<accession>W4GD14</accession>
<evidence type="ECO:0000256" key="5">
    <source>
        <dbReference type="SAM" id="Phobius"/>
    </source>
</evidence>
<proteinExistence type="predicted"/>
<dbReference type="PANTHER" id="PTHR23112:SF0">
    <property type="entry name" value="TRANSMEMBRANE PROTEIN 116"/>
    <property type="match status" value="1"/>
</dbReference>
<reference evidence="7" key="1">
    <citation type="submission" date="2013-12" db="EMBL/GenBank/DDBJ databases">
        <title>The Genome Sequence of Aphanomyces astaci APO3.</title>
        <authorList>
            <consortium name="The Broad Institute Genomics Platform"/>
            <person name="Russ C."/>
            <person name="Tyler B."/>
            <person name="van West P."/>
            <person name="Dieguez-Uribeondo J."/>
            <person name="Young S.K."/>
            <person name="Zeng Q."/>
            <person name="Gargeya S."/>
            <person name="Fitzgerald M."/>
            <person name="Abouelleil A."/>
            <person name="Alvarado L."/>
            <person name="Chapman S.B."/>
            <person name="Gainer-Dewar J."/>
            <person name="Goldberg J."/>
            <person name="Griggs A."/>
            <person name="Gujja S."/>
            <person name="Hansen M."/>
            <person name="Howarth C."/>
            <person name="Imamovic A."/>
            <person name="Ireland A."/>
            <person name="Larimer J."/>
            <person name="McCowan C."/>
            <person name="Murphy C."/>
            <person name="Pearson M."/>
            <person name="Poon T.W."/>
            <person name="Priest M."/>
            <person name="Roberts A."/>
            <person name="Saif S."/>
            <person name="Shea T."/>
            <person name="Sykes S."/>
            <person name="Wortman J."/>
            <person name="Nusbaum C."/>
            <person name="Birren B."/>
        </authorList>
    </citation>
    <scope>NUCLEOTIDE SEQUENCE [LARGE SCALE GENOMIC DNA]</scope>
    <source>
        <strain evidence="7">APO3</strain>
    </source>
</reference>
<dbReference type="InterPro" id="IPR017981">
    <property type="entry name" value="GPCR_2-like_7TM"/>
</dbReference>
<evidence type="ECO:0000256" key="3">
    <source>
        <dbReference type="ARBA" id="ARBA00022989"/>
    </source>
</evidence>
<keyword evidence="3 5" id="KW-1133">Transmembrane helix</keyword>
<dbReference type="GO" id="GO:0007189">
    <property type="term" value="P:adenylate cyclase-activating G protein-coupled receptor signaling pathway"/>
    <property type="evidence" value="ECO:0007669"/>
    <property type="project" value="TreeGrafter"/>
</dbReference>
<feature type="transmembrane region" description="Helical" evidence="5">
    <location>
        <begin position="120"/>
        <end position="149"/>
    </location>
</feature>
<feature type="transmembrane region" description="Helical" evidence="5">
    <location>
        <begin position="249"/>
        <end position="271"/>
    </location>
</feature>
<keyword evidence="2 5" id="KW-0812">Transmembrane</keyword>